<dbReference type="KEGG" id="ccin:107274837"/>
<name>A0AAJ7CH30_CEPCN</name>
<feature type="region of interest" description="Disordered" evidence="1">
    <location>
        <begin position="1"/>
        <end position="26"/>
    </location>
</feature>
<evidence type="ECO:0000256" key="1">
    <source>
        <dbReference type="SAM" id="MobiDB-lite"/>
    </source>
</evidence>
<gene>
    <name evidence="3" type="primary">LOC107274837</name>
</gene>
<evidence type="ECO:0000313" key="3">
    <source>
        <dbReference type="RefSeq" id="XP_015609879.2"/>
    </source>
</evidence>
<reference evidence="3" key="1">
    <citation type="submission" date="2025-08" db="UniProtKB">
        <authorList>
            <consortium name="RefSeq"/>
        </authorList>
    </citation>
    <scope>IDENTIFICATION</scope>
</reference>
<protein>
    <submittedName>
        <fullName evidence="3">Uncharacterized protein LOC107274837</fullName>
    </submittedName>
</protein>
<organism evidence="2 3">
    <name type="scientific">Cephus cinctus</name>
    <name type="common">Wheat stem sawfly</name>
    <dbReference type="NCBI Taxonomy" id="211228"/>
    <lineage>
        <taxon>Eukaryota</taxon>
        <taxon>Metazoa</taxon>
        <taxon>Ecdysozoa</taxon>
        <taxon>Arthropoda</taxon>
        <taxon>Hexapoda</taxon>
        <taxon>Insecta</taxon>
        <taxon>Pterygota</taxon>
        <taxon>Neoptera</taxon>
        <taxon>Endopterygota</taxon>
        <taxon>Hymenoptera</taxon>
        <taxon>Cephoidea</taxon>
        <taxon>Cephidae</taxon>
        <taxon>Cephus</taxon>
    </lineage>
</organism>
<dbReference type="GeneID" id="107274837"/>
<evidence type="ECO:0000313" key="2">
    <source>
        <dbReference type="Proteomes" id="UP000694920"/>
    </source>
</evidence>
<keyword evidence="2" id="KW-1185">Reference proteome</keyword>
<proteinExistence type="predicted"/>
<dbReference type="Proteomes" id="UP000694920">
    <property type="component" value="Unplaced"/>
</dbReference>
<dbReference type="AlphaFoldDB" id="A0AAJ7CH30"/>
<accession>A0AAJ7CH30</accession>
<sequence>MGFRIDSSFATSSKEDKQEVAEEESENLIHKKVIKASGDNPQAPMLYEGARINHAESEALIMAFVLNHSLSEKGLENLLELLNCHLPIPVYSSKFAFLKKLPTTEPKKNFFCKQCEVSLEFGDSDELLCECEAINLKKESINNNNFFFDTVD</sequence>
<dbReference type="RefSeq" id="XP_015609879.2">
    <property type="nucleotide sequence ID" value="XM_015754393.2"/>
</dbReference>